<dbReference type="SUPFAM" id="SSF101898">
    <property type="entry name" value="NHL repeat"/>
    <property type="match status" value="1"/>
</dbReference>
<evidence type="ECO:0008006" key="5">
    <source>
        <dbReference type="Google" id="ProtNLM"/>
    </source>
</evidence>
<dbReference type="OrthoDB" id="10059327at2759"/>
<feature type="repeat" description="NHL" evidence="2">
    <location>
        <begin position="34"/>
        <end position="70"/>
    </location>
</feature>
<gene>
    <name evidence="3" type="ORF">RFH988_LOCUS39301</name>
</gene>
<proteinExistence type="predicted"/>
<protein>
    <recommendedName>
        <fullName evidence="5">NHL repeat-containing protein</fullName>
    </recommendedName>
</protein>
<name>A0A815UKD9_9BILA</name>
<comment type="caution">
    <text evidence="3">The sequence shown here is derived from an EMBL/GenBank/DDBJ whole genome shotgun (WGS) entry which is preliminary data.</text>
</comment>
<reference evidence="3" key="1">
    <citation type="submission" date="2021-02" db="EMBL/GenBank/DDBJ databases">
        <authorList>
            <person name="Nowell W R."/>
        </authorList>
    </citation>
    <scope>NUCLEOTIDE SEQUENCE</scope>
</reference>
<dbReference type="AlphaFoldDB" id="A0A815UKD9"/>
<evidence type="ECO:0000313" key="4">
    <source>
        <dbReference type="Proteomes" id="UP000663882"/>
    </source>
</evidence>
<dbReference type="Gene3D" id="2.120.10.30">
    <property type="entry name" value="TolB, C-terminal domain"/>
    <property type="match status" value="1"/>
</dbReference>
<evidence type="ECO:0000313" key="3">
    <source>
        <dbReference type="EMBL" id="CAF1520657.1"/>
    </source>
</evidence>
<dbReference type="EMBL" id="CAJNOO010016172">
    <property type="protein sequence ID" value="CAF1520657.1"/>
    <property type="molecule type" value="Genomic_DNA"/>
</dbReference>
<accession>A0A815UKD9</accession>
<evidence type="ECO:0000256" key="2">
    <source>
        <dbReference type="PROSITE-ProRule" id="PRU00504"/>
    </source>
</evidence>
<organism evidence="3 4">
    <name type="scientific">Rotaria sordida</name>
    <dbReference type="NCBI Taxonomy" id="392033"/>
    <lineage>
        <taxon>Eukaryota</taxon>
        <taxon>Metazoa</taxon>
        <taxon>Spiralia</taxon>
        <taxon>Gnathifera</taxon>
        <taxon>Rotifera</taxon>
        <taxon>Eurotatoria</taxon>
        <taxon>Bdelloidea</taxon>
        <taxon>Philodinida</taxon>
        <taxon>Philodinidae</taxon>
        <taxon>Rotaria</taxon>
    </lineage>
</organism>
<dbReference type="InterPro" id="IPR011042">
    <property type="entry name" value="6-blade_b-propeller_TolB-like"/>
</dbReference>
<keyword evidence="1" id="KW-0677">Repeat</keyword>
<feature type="non-terminal residue" evidence="3">
    <location>
        <position position="81"/>
    </location>
</feature>
<dbReference type="InterPro" id="IPR001258">
    <property type="entry name" value="NHL_repeat"/>
</dbReference>
<sequence length="81" mass="8286">MLTVADNTNHRILRFSITNPPSVATVIAGSNGAGCSLNQFTTAVGVARDSSGRLFVSDAGCNRVVIFPSSSNSTTNATVLG</sequence>
<evidence type="ECO:0000256" key="1">
    <source>
        <dbReference type="ARBA" id="ARBA00022737"/>
    </source>
</evidence>
<dbReference type="PROSITE" id="PS51125">
    <property type="entry name" value="NHL"/>
    <property type="match status" value="1"/>
</dbReference>
<dbReference type="Proteomes" id="UP000663882">
    <property type="component" value="Unassembled WGS sequence"/>
</dbReference>